<reference evidence="2 3" key="1">
    <citation type="submission" date="2023-08" db="EMBL/GenBank/DDBJ databases">
        <title>A Necator americanus chromosomal reference genome.</title>
        <authorList>
            <person name="Ilik V."/>
            <person name="Petrzelkova K.J."/>
            <person name="Pardy F."/>
            <person name="Fuh T."/>
            <person name="Niatou-Singa F.S."/>
            <person name="Gouil Q."/>
            <person name="Baker L."/>
            <person name="Ritchie M.E."/>
            <person name="Jex A.R."/>
            <person name="Gazzola D."/>
            <person name="Li H."/>
            <person name="Toshio Fujiwara R."/>
            <person name="Zhan B."/>
            <person name="Aroian R.V."/>
            <person name="Pafco B."/>
            <person name="Schwarz E.M."/>
        </authorList>
    </citation>
    <scope>NUCLEOTIDE SEQUENCE [LARGE SCALE GENOMIC DNA]</scope>
    <source>
        <strain evidence="2 3">Aroian</strain>
        <tissue evidence="2">Whole animal</tissue>
    </source>
</reference>
<keyword evidence="3" id="KW-1185">Reference proteome</keyword>
<organism evidence="2 3">
    <name type="scientific">Necator americanus</name>
    <name type="common">Human hookworm</name>
    <dbReference type="NCBI Taxonomy" id="51031"/>
    <lineage>
        <taxon>Eukaryota</taxon>
        <taxon>Metazoa</taxon>
        <taxon>Ecdysozoa</taxon>
        <taxon>Nematoda</taxon>
        <taxon>Chromadorea</taxon>
        <taxon>Rhabditida</taxon>
        <taxon>Rhabditina</taxon>
        <taxon>Rhabditomorpha</taxon>
        <taxon>Strongyloidea</taxon>
        <taxon>Ancylostomatidae</taxon>
        <taxon>Bunostominae</taxon>
        <taxon>Necator</taxon>
    </lineage>
</organism>
<keyword evidence="1" id="KW-0812">Transmembrane</keyword>
<proteinExistence type="predicted"/>
<feature type="transmembrane region" description="Helical" evidence="1">
    <location>
        <begin position="6"/>
        <end position="29"/>
    </location>
</feature>
<accession>A0ABR1BGQ2</accession>
<evidence type="ECO:0000256" key="1">
    <source>
        <dbReference type="SAM" id="Phobius"/>
    </source>
</evidence>
<name>A0ABR1BGQ2_NECAM</name>
<gene>
    <name evidence="2" type="primary">Necator_chrI.g292</name>
    <name evidence="2" type="ORF">RB195_004171</name>
</gene>
<evidence type="ECO:0000313" key="3">
    <source>
        <dbReference type="Proteomes" id="UP001303046"/>
    </source>
</evidence>
<dbReference type="Proteomes" id="UP001303046">
    <property type="component" value="Unassembled WGS sequence"/>
</dbReference>
<protein>
    <submittedName>
        <fullName evidence="2">Uncharacterized protein</fullName>
    </submittedName>
</protein>
<keyword evidence="1" id="KW-1133">Transmembrane helix</keyword>
<keyword evidence="1" id="KW-0472">Membrane</keyword>
<comment type="caution">
    <text evidence="2">The sequence shown here is derived from an EMBL/GenBank/DDBJ whole genome shotgun (WGS) entry which is preliminary data.</text>
</comment>
<dbReference type="EMBL" id="JAVFWL010000001">
    <property type="protein sequence ID" value="KAK6725692.1"/>
    <property type="molecule type" value="Genomic_DNA"/>
</dbReference>
<evidence type="ECO:0000313" key="2">
    <source>
        <dbReference type="EMBL" id="KAK6725692.1"/>
    </source>
</evidence>
<sequence length="99" mass="11040">MMWWRLISVAHVVLVLTIAAIMILPYALLCKRKKVQTIRTRKVGPSIRETKSNKESAMQYIQEPGKDVAKADADKKGCAEAKVAKNQSAERADKTQLTA</sequence>